<dbReference type="InterPro" id="IPR049205">
    <property type="entry name" value="Vps3844_N"/>
</dbReference>
<name>M2MUJ8_BAUPA</name>
<dbReference type="Pfam" id="PF21656">
    <property type="entry name" value="DUF6859"/>
    <property type="match status" value="1"/>
</dbReference>
<proteinExistence type="predicted"/>
<dbReference type="EMBL" id="KB445557">
    <property type="protein sequence ID" value="EMC95248.1"/>
    <property type="molecule type" value="Genomic_DNA"/>
</dbReference>
<evidence type="ECO:0000313" key="6">
    <source>
        <dbReference type="Proteomes" id="UP000011761"/>
    </source>
</evidence>
<dbReference type="InterPro" id="IPR053065">
    <property type="entry name" value="Archenteron_Induction-Rel"/>
</dbReference>
<dbReference type="GeneID" id="19107805"/>
<evidence type="ECO:0000259" key="3">
    <source>
        <dbReference type="Pfam" id="PF12955"/>
    </source>
</evidence>
<dbReference type="HOGENOM" id="CLU_054960_0_0_1"/>
<keyword evidence="6" id="KW-1185">Reference proteome</keyword>
<gene>
    <name evidence="5" type="ORF">BAUCODRAFT_123711</name>
</gene>
<dbReference type="OMA" id="TTYWGGP"/>
<protein>
    <submittedName>
        <fullName evidence="5">Uncharacterized protein</fullName>
    </submittedName>
</protein>
<keyword evidence="2" id="KW-0732">Signal</keyword>
<dbReference type="PANTHER" id="PTHR36853:SF1">
    <property type="entry name" value="DUF3844 DOMAIN-CONTAINING PROTEIN"/>
    <property type="match status" value="1"/>
</dbReference>
<evidence type="ECO:0000259" key="4">
    <source>
        <dbReference type="Pfam" id="PF21656"/>
    </source>
</evidence>
<evidence type="ECO:0000256" key="1">
    <source>
        <dbReference type="SAM" id="Phobius"/>
    </source>
</evidence>
<dbReference type="AlphaFoldDB" id="M2MUJ8"/>
<dbReference type="InterPro" id="IPR024382">
    <property type="entry name" value="Vps3844_C"/>
</dbReference>
<sequence>MLAASALVAVLCWSVRLAGAATGHVYVYDGAEAERQQATASRSLSPVQARLVLAQRAGVEDYHSADLREDGVLRAINDFGRRRSLFAEQELSRKALLLVEGVRDAEAELPQLSHYRSFAIDDAPGASATRGLWTDLGRQSLPSVYPSDLSDGEIIESMQDIQSVSHHDFLYIAKNMPEFQRVLDYVLKVDKHALTVYVSPPGQYNKEGEWDVTSPWGTYEMPGTQSPLKKREARAPVEEPLELEPEENYFNSTSTVPNSASAPLAVLASNESGSPLTGILPACFPSLSSCQSSTRNCTGHGSCRLAYVDQSAAAQSPFKNCYSCQCTATKRTTGSGGTKTTYWGGPACQKKDVSVEFWMIALFSVGMVALLSFAVGSIWGMGDDELPSVIGAGVSGPVKRS</sequence>
<feature type="transmembrane region" description="Helical" evidence="1">
    <location>
        <begin position="357"/>
        <end position="379"/>
    </location>
</feature>
<dbReference type="Pfam" id="PF12955">
    <property type="entry name" value="Vps3844_C"/>
    <property type="match status" value="1"/>
</dbReference>
<evidence type="ECO:0000313" key="5">
    <source>
        <dbReference type="EMBL" id="EMC95248.1"/>
    </source>
</evidence>
<reference evidence="5 6" key="1">
    <citation type="journal article" date="2012" name="PLoS Pathog.">
        <title>Diverse lifestyles and strategies of plant pathogenesis encoded in the genomes of eighteen Dothideomycetes fungi.</title>
        <authorList>
            <person name="Ohm R.A."/>
            <person name="Feau N."/>
            <person name="Henrissat B."/>
            <person name="Schoch C.L."/>
            <person name="Horwitz B.A."/>
            <person name="Barry K.W."/>
            <person name="Condon B.J."/>
            <person name="Copeland A.C."/>
            <person name="Dhillon B."/>
            <person name="Glaser F."/>
            <person name="Hesse C.N."/>
            <person name="Kosti I."/>
            <person name="LaButti K."/>
            <person name="Lindquist E.A."/>
            <person name="Lucas S."/>
            <person name="Salamov A.A."/>
            <person name="Bradshaw R.E."/>
            <person name="Ciuffetti L."/>
            <person name="Hamelin R.C."/>
            <person name="Kema G.H.J."/>
            <person name="Lawrence C."/>
            <person name="Scott J.A."/>
            <person name="Spatafora J.W."/>
            <person name="Turgeon B.G."/>
            <person name="de Wit P.J.G.M."/>
            <person name="Zhong S."/>
            <person name="Goodwin S.B."/>
            <person name="Grigoriev I.V."/>
        </authorList>
    </citation>
    <scope>NUCLEOTIDE SEQUENCE [LARGE SCALE GENOMIC DNA]</scope>
    <source>
        <strain evidence="5 6">UAMH 10762</strain>
    </source>
</reference>
<dbReference type="RefSeq" id="XP_007677795.1">
    <property type="nucleotide sequence ID" value="XM_007679605.1"/>
</dbReference>
<feature type="chain" id="PRO_5004021754" evidence="2">
    <location>
        <begin position="21"/>
        <end position="401"/>
    </location>
</feature>
<organism evidence="5 6">
    <name type="scientific">Baudoinia panamericana (strain UAMH 10762)</name>
    <name type="common">Angels' share fungus</name>
    <name type="synonym">Baudoinia compniacensis (strain UAMH 10762)</name>
    <dbReference type="NCBI Taxonomy" id="717646"/>
    <lineage>
        <taxon>Eukaryota</taxon>
        <taxon>Fungi</taxon>
        <taxon>Dikarya</taxon>
        <taxon>Ascomycota</taxon>
        <taxon>Pezizomycotina</taxon>
        <taxon>Dothideomycetes</taxon>
        <taxon>Dothideomycetidae</taxon>
        <taxon>Mycosphaerellales</taxon>
        <taxon>Teratosphaeriaceae</taxon>
        <taxon>Baudoinia</taxon>
    </lineage>
</organism>
<dbReference type="OrthoDB" id="5583277at2759"/>
<dbReference type="GO" id="GO:0005783">
    <property type="term" value="C:endoplasmic reticulum"/>
    <property type="evidence" value="ECO:0007669"/>
    <property type="project" value="TreeGrafter"/>
</dbReference>
<feature type="domain" description="Vacuolar sorting protein Vps3844 N-terminal" evidence="4">
    <location>
        <begin position="43"/>
        <end position="139"/>
    </location>
</feature>
<dbReference type="eggNOG" id="ENOG502S64Q">
    <property type="taxonomic scope" value="Eukaryota"/>
</dbReference>
<accession>M2MUJ8</accession>
<feature type="signal peptide" evidence="2">
    <location>
        <begin position="1"/>
        <end position="20"/>
    </location>
</feature>
<keyword evidence="1" id="KW-0812">Transmembrane</keyword>
<evidence type="ECO:0000256" key="2">
    <source>
        <dbReference type="SAM" id="SignalP"/>
    </source>
</evidence>
<dbReference type="Proteomes" id="UP000011761">
    <property type="component" value="Unassembled WGS sequence"/>
</dbReference>
<keyword evidence="1" id="KW-1133">Transmembrane helix</keyword>
<feature type="domain" description="Vacuolar sorting protein Vps3844 C-terminal" evidence="3">
    <location>
        <begin position="283"/>
        <end position="392"/>
    </location>
</feature>
<keyword evidence="1" id="KW-0472">Membrane</keyword>
<dbReference type="PANTHER" id="PTHR36853">
    <property type="entry name" value="EXPRESSED PROTEIN"/>
    <property type="match status" value="1"/>
</dbReference>
<dbReference type="KEGG" id="bcom:BAUCODRAFT_123711"/>